<dbReference type="InterPro" id="IPR038078">
    <property type="entry name" value="PhoU-like_sf"/>
</dbReference>
<proteinExistence type="inferred from homology"/>
<dbReference type="SUPFAM" id="SSF109755">
    <property type="entry name" value="PhoU-like"/>
    <property type="match status" value="1"/>
</dbReference>
<dbReference type="PANTHER" id="PTHR36536">
    <property type="entry name" value="UPF0111 PROTEIN HI_1603"/>
    <property type="match status" value="1"/>
</dbReference>
<dbReference type="NCBIfam" id="TIGR00153">
    <property type="entry name" value="TIGR00153 family protein"/>
    <property type="match status" value="1"/>
</dbReference>
<evidence type="ECO:0000313" key="2">
    <source>
        <dbReference type="EMBL" id="VAW73728.1"/>
    </source>
</evidence>
<dbReference type="InterPro" id="IPR002727">
    <property type="entry name" value="DUF47"/>
</dbReference>
<accession>A0A3B0XZD5</accession>
<dbReference type="EMBL" id="UOFM01000078">
    <property type="protein sequence ID" value="VAW73728.1"/>
    <property type="molecule type" value="Genomic_DNA"/>
</dbReference>
<dbReference type="PANTHER" id="PTHR36536:SF3">
    <property type="entry name" value="UPF0111 PROTEIN HI_1603"/>
    <property type="match status" value="1"/>
</dbReference>
<reference evidence="2" key="1">
    <citation type="submission" date="2018-06" db="EMBL/GenBank/DDBJ databases">
        <authorList>
            <person name="Zhirakovskaya E."/>
        </authorList>
    </citation>
    <scope>NUCLEOTIDE SEQUENCE</scope>
</reference>
<dbReference type="AlphaFoldDB" id="A0A3B0XZD5"/>
<gene>
    <name evidence="2" type="ORF">MNBD_GAMMA14-2374</name>
</gene>
<dbReference type="Pfam" id="PF01865">
    <property type="entry name" value="PhoU_div"/>
    <property type="match status" value="1"/>
</dbReference>
<comment type="similarity">
    <text evidence="1">Belongs to the UPF0111 family.</text>
</comment>
<name>A0A3B0XZD5_9ZZZZ</name>
<sequence>MAGGGYMSGIFGSSPVKPMQQHMAKVMACVSKLIPLFDYVIKEDWDQVAKIQKQISDLEKEADVLKKQLRLHLPKGLFMPVSRRDLLEVLTMQDTIANRAKDIAGVILGREMVLPDIIHDDYLKYIKRCVDACEQADRAINELDELVGTGFSGHEVELVVKMISELDAIESDTDTLQADIRHKIFAVEKEFDPIDVMFLYKIIDWTGELADRAQRVGSRLQLMLAR</sequence>
<evidence type="ECO:0000256" key="1">
    <source>
        <dbReference type="ARBA" id="ARBA00008591"/>
    </source>
</evidence>
<organism evidence="2">
    <name type="scientific">hydrothermal vent metagenome</name>
    <dbReference type="NCBI Taxonomy" id="652676"/>
    <lineage>
        <taxon>unclassified sequences</taxon>
        <taxon>metagenomes</taxon>
        <taxon>ecological metagenomes</taxon>
    </lineage>
</organism>
<protein>
    <submittedName>
        <fullName evidence="2">Phosphate transport regulator (Distant homolog of PhoU)</fullName>
    </submittedName>
</protein>
<dbReference type="Gene3D" id="1.20.58.220">
    <property type="entry name" value="Phosphate transport system protein phou homolog 2, domain 2"/>
    <property type="match status" value="1"/>
</dbReference>
<dbReference type="InterPro" id="IPR018445">
    <property type="entry name" value="Put_Phosphate_transp_reg"/>
</dbReference>